<proteinExistence type="predicted"/>
<name>A0ABU2EJX9_9BURK</name>
<reference evidence="2" key="1">
    <citation type="submission" date="2023-09" db="EMBL/GenBank/DDBJ databases">
        <title>Description of first Herbaspirillum huttiense subsp. nephrolepsisexaltata and Herbaspirillum huttiense subsp. lycopersicon.</title>
        <authorList>
            <person name="Poudel M."/>
            <person name="Sharma A."/>
            <person name="Goss E."/>
            <person name="Tapia J.H."/>
            <person name="Harmon C.M."/>
            <person name="Jones J.B."/>
        </authorList>
    </citation>
    <scope>NUCLEOTIDE SEQUENCE</scope>
    <source>
        <strain evidence="2">SE1</strain>
    </source>
</reference>
<dbReference type="EMBL" id="JAVLSJ010000003">
    <property type="protein sequence ID" value="MDR9848178.1"/>
    <property type="molecule type" value="Genomic_DNA"/>
</dbReference>
<feature type="transmembrane region" description="Helical" evidence="1">
    <location>
        <begin position="6"/>
        <end position="25"/>
    </location>
</feature>
<keyword evidence="1" id="KW-0812">Transmembrane</keyword>
<organism evidence="2 3">
    <name type="scientific">Herbaspirillum huttiense subsp. lycopersici</name>
    <dbReference type="NCBI Taxonomy" id="3074428"/>
    <lineage>
        <taxon>Bacteria</taxon>
        <taxon>Pseudomonadati</taxon>
        <taxon>Pseudomonadota</taxon>
        <taxon>Betaproteobacteria</taxon>
        <taxon>Burkholderiales</taxon>
        <taxon>Oxalobacteraceae</taxon>
        <taxon>Herbaspirillum</taxon>
    </lineage>
</organism>
<keyword evidence="1" id="KW-0472">Membrane</keyword>
<sequence>MSNGLLTAVAAGLALPPLAVIGFFVNRMKHIHQRTQDRIFTLKRGAGLLTASILGSISTTFVGLYLIGMISPPARCAGACYGTAAASQVDAIFWSFLLMYLSFMLFLGFGAQRSWQLVARETARAQTVTTPPEA</sequence>
<protein>
    <submittedName>
        <fullName evidence="2">Uncharacterized protein</fullName>
    </submittedName>
</protein>
<evidence type="ECO:0000313" key="3">
    <source>
        <dbReference type="Proteomes" id="UP001246576"/>
    </source>
</evidence>
<gene>
    <name evidence="2" type="ORF">RI048_08140</name>
</gene>
<dbReference type="RefSeq" id="WP_121041949.1">
    <property type="nucleotide sequence ID" value="NZ_JAVLSJ010000003.1"/>
</dbReference>
<feature type="transmembrane region" description="Helical" evidence="1">
    <location>
        <begin position="91"/>
        <end position="111"/>
    </location>
</feature>
<comment type="caution">
    <text evidence="2">The sequence shown here is derived from an EMBL/GenBank/DDBJ whole genome shotgun (WGS) entry which is preliminary data.</text>
</comment>
<accession>A0ABU2EJX9</accession>
<dbReference type="Proteomes" id="UP001246576">
    <property type="component" value="Unassembled WGS sequence"/>
</dbReference>
<evidence type="ECO:0000313" key="2">
    <source>
        <dbReference type="EMBL" id="MDR9848178.1"/>
    </source>
</evidence>
<feature type="transmembrane region" description="Helical" evidence="1">
    <location>
        <begin position="46"/>
        <end position="71"/>
    </location>
</feature>
<evidence type="ECO:0000256" key="1">
    <source>
        <dbReference type="SAM" id="Phobius"/>
    </source>
</evidence>
<keyword evidence="3" id="KW-1185">Reference proteome</keyword>
<keyword evidence="1" id="KW-1133">Transmembrane helix</keyword>